<keyword evidence="2" id="KW-1185">Reference proteome</keyword>
<dbReference type="AlphaFoldDB" id="A0AAD6X9N3"/>
<reference evidence="1" key="1">
    <citation type="submission" date="2023-03" db="EMBL/GenBank/DDBJ databases">
        <title>Massive genome expansion in bonnet fungi (Mycena s.s.) driven by repeated elements and novel gene families across ecological guilds.</title>
        <authorList>
            <consortium name="Lawrence Berkeley National Laboratory"/>
            <person name="Harder C.B."/>
            <person name="Miyauchi S."/>
            <person name="Viragh M."/>
            <person name="Kuo A."/>
            <person name="Thoen E."/>
            <person name="Andreopoulos B."/>
            <person name="Lu D."/>
            <person name="Skrede I."/>
            <person name="Drula E."/>
            <person name="Henrissat B."/>
            <person name="Morin E."/>
            <person name="Kohler A."/>
            <person name="Barry K."/>
            <person name="LaButti K."/>
            <person name="Morin E."/>
            <person name="Salamov A."/>
            <person name="Lipzen A."/>
            <person name="Mereny Z."/>
            <person name="Hegedus B."/>
            <person name="Baldrian P."/>
            <person name="Stursova M."/>
            <person name="Weitz H."/>
            <person name="Taylor A."/>
            <person name="Grigoriev I.V."/>
            <person name="Nagy L.G."/>
            <person name="Martin F."/>
            <person name="Kauserud H."/>
        </authorList>
    </citation>
    <scope>NUCLEOTIDE SEQUENCE</scope>
    <source>
        <strain evidence="1">CBHHK200</strain>
    </source>
</reference>
<dbReference type="EMBL" id="JARJCM010000021">
    <property type="protein sequence ID" value="KAJ7040490.1"/>
    <property type="molecule type" value="Genomic_DNA"/>
</dbReference>
<evidence type="ECO:0000313" key="1">
    <source>
        <dbReference type="EMBL" id="KAJ7040490.1"/>
    </source>
</evidence>
<sequence>MHHAIWHLIFRKRGEIWRGGFDSFEFTRLRRAFARGAPFFSPFVGCGCVFRLPSSVFSFSGGRRKIGTGRPPLLSLASLFPLLLFLGWDVVPALGRPYVRDVSRVCNAVATGDLTQKITVPVQGDLMVQLKKRSGEGEGNKGGSFIGSGEIGEGRGAAGCLRGVGVQGVFGAGAEDDGRGRRTAPSRAYARGRVLVAGAGAGEHARAGAVDGRRRAFFSCAGGATGCVCGYPRCSRRTGGGAGAGAFRWEREPEAAAGRADVRRGFSVREERRGACAVTPVARVARGVELELEPFGGSASQRRLPVVRTYGAVFGRGVINTMVDNLGHFATEVTRVSRDVGTEVQAQRTTGGVAAYDATPADGHAYRSRLPFVRTCGRAAGFFCVGGATGCVCGYRCRSPGFERAGEGRDAILVLRGTPAPSREYARGRVRVESQRCMTHRRMDGRTRGVCSGGDVYLSAPGRLALSANGLRPRSGQWSLRRRFDDCTRSFFGASRWEGARTPRPFAPVRSISSDRCMKTTASGSSAVGRCLKELNGPGRWIIQVTGWVIDFQSGNHAIAFDLLDEIQPGSLAVVRIRVI</sequence>
<protein>
    <submittedName>
        <fullName evidence="1">Uncharacterized protein</fullName>
    </submittedName>
</protein>
<evidence type="ECO:0000313" key="2">
    <source>
        <dbReference type="Proteomes" id="UP001218188"/>
    </source>
</evidence>
<dbReference type="Proteomes" id="UP001218188">
    <property type="component" value="Unassembled WGS sequence"/>
</dbReference>
<name>A0AAD6X9N3_9AGAR</name>
<gene>
    <name evidence="1" type="ORF">C8F04DRAFT_1310891</name>
</gene>
<accession>A0AAD6X9N3</accession>
<organism evidence="1 2">
    <name type="scientific">Mycena alexandri</name>
    <dbReference type="NCBI Taxonomy" id="1745969"/>
    <lineage>
        <taxon>Eukaryota</taxon>
        <taxon>Fungi</taxon>
        <taxon>Dikarya</taxon>
        <taxon>Basidiomycota</taxon>
        <taxon>Agaricomycotina</taxon>
        <taxon>Agaricomycetes</taxon>
        <taxon>Agaricomycetidae</taxon>
        <taxon>Agaricales</taxon>
        <taxon>Marasmiineae</taxon>
        <taxon>Mycenaceae</taxon>
        <taxon>Mycena</taxon>
    </lineage>
</organism>
<comment type="caution">
    <text evidence="1">The sequence shown here is derived from an EMBL/GenBank/DDBJ whole genome shotgun (WGS) entry which is preliminary data.</text>
</comment>
<proteinExistence type="predicted"/>